<dbReference type="PROSITE" id="PS51257">
    <property type="entry name" value="PROKAR_LIPOPROTEIN"/>
    <property type="match status" value="1"/>
</dbReference>
<dbReference type="InterPro" id="IPR053196">
    <property type="entry name" value="Lipoprotein_YbaY-like"/>
</dbReference>
<sequence>MKNKSWMLLPAILGFALVGCQSTKEEPKVEQQVEYATVIGMVSYRERIALPEDAVITVKLEDISLADAPSVVIAETEFESQGFQSPFAFQIDYDPSQIIENHRYTISARIEVNGKLRFISDTIYPVLTDESKTDNANLRLVGVSSN</sequence>
<dbReference type="EMBL" id="KM596637">
    <property type="protein sequence ID" value="AIY26210.1"/>
    <property type="molecule type" value="Genomic_DNA"/>
</dbReference>
<dbReference type="PANTHER" id="PTHR38013">
    <property type="entry name" value="GLYCOPROTEIN/POLYSACCHARIDE METABOLISM"/>
    <property type="match status" value="1"/>
</dbReference>
<protein>
    <submittedName>
        <fullName evidence="1">Putative outer membrane associated lipoprotein</fullName>
    </submittedName>
</protein>
<dbReference type="AlphaFoldDB" id="A0A0A1E776"/>
<name>A0A0A1E776_9VIBR</name>
<dbReference type="InterPro" id="IPR039366">
    <property type="entry name" value="Pilotin"/>
</dbReference>
<dbReference type="Pfam" id="PF09619">
    <property type="entry name" value="YscW"/>
    <property type="match status" value="1"/>
</dbReference>
<organism evidence="1">
    <name type="scientific">Vibrio tapetis</name>
    <dbReference type="NCBI Taxonomy" id="52443"/>
    <lineage>
        <taxon>Bacteria</taxon>
        <taxon>Pseudomonadati</taxon>
        <taxon>Pseudomonadota</taxon>
        <taxon>Gammaproteobacteria</taxon>
        <taxon>Vibrionales</taxon>
        <taxon>Vibrionaceae</taxon>
        <taxon>Vibrio</taxon>
    </lineage>
</organism>
<reference evidence="1" key="1">
    <citation type="journal article" date="2014" name="PLoS ONE">
        <title>Characterization of the secretomes of two vibrios pathogenic to mollusks.</title>
        <authorList>
            <person name="Madec S."/>
            <person name="Pichereau V."/>
            <person name="Jacq A."/>
            <person name="Paillard M."/>
            <person name="Boisset C."/>
            <person name="Guerard F."/>
            <person name="Paillard C."/>
            <person name="Nicolas J.L."/>
        </authorList>
    </citation>
    <scope>NUCLEOTIDE SEQUENCE</scope>
    <source>
        <strain evidence="1">CECT4600</strain>
    </source>
</reference>
<proteinExistence type="predicted"/>
<dbReference type="PANTHER" id="PTHR38013:SF1">
    <property type="entry name" value="GLYCOPROTEIN_POLYSACCHARIDE METABOLISM"/>
    <property type="match status" value="1"/>
</dbReference>
<evidence type="ECO:0000313" key="1">
    <source>
        <dbReference type="EMBL" id="AIY26210.1"/>
    </source>
</evidence>
<accession>A0A0A1E776</accession>
<keyword evidence="1" id="KW-0449">Lipoprotein</keyword>